<keyword evidence="4" id="KW-0964">Secreted</keyword>
<dbReference type="EMBL" id="MCFA01000085">
    <property type="protein sequence ID" value="ORY09505.1"/>
    <property type="molecule type" value="Genomic_DNA"/>
</dbReference>
<feature type="chain" id="PRO_5011832837" description="Endo-chitosanase" evidence="10">
    <location>
        <begin position="18"/>
        <end position="174"/>
    </location>
</feature>
<feature type="signal peptide" evidence="10">
    <location>
        <begin position="1"/>
        <end position="17"/>
    </location>
</feature>
<dbReference type="AlphaFoldDB" id="A0A1Y1ZI50"/>
<comment type="function">
    <text evidence="10">Chitosanase catalyzing the endo-type cleavage of chitosan, the deacylated form of chitin. Chitosanase may be crucial in the degradation of the deacetylated portion of chitin in the fungal cell wall.</text>
</comment>
<dbReference type="OrthoDB" id="4756206at2759"/>
<keyword evidence="12" id="KW-1185">Reference proteome</keyword>
<dbReference type="Proteomes" id="UP000193144">
    <property type="component" value="Unassembled WGS sequence"/>
</dbReference>
<reference evidence="11 12" key="1">
    <citation type="submission" date="2016-07" db="EMBL/GenBank/DDBJ databases">
        <title>Pervasive Adenine N6-methylation of Active Genes in Fungi.</title>
        <authorList>
            <consortium name="DOE Joint Genome Institute"/>
            <person name="Mondo S.J."/>
            <person name="Dannebaum R.O."/>
            <person name="Kuo R.C."/>
            <person name="Labutti K."/>
            <person name="Haridas S."/>
            <person name="Kuo A."/>
            <person name="Salamov A."/>
            <person name="Ahrendt S.R."/>
            <person name="Lipzen A."/>
            <person name="Sullivan W."/>
            <person name="Andreopoulos W.B."/>
            <person name="Clum A."/>
            <person name="Lindquist E."/>
            <person name="Daum C."/>
            <person name="Ramamoorthy G.K."/>
            <person name="Gryganskyi A."/>
            <person name="Culley D."/>
            <person name="Magnuson J.K."/>
            <person name="James T.Y."/>
            <person name="O'Malley M.A."/>
            <person name="Stajich J.E."/>
            <person name="Spatafora J.W."/>
            <person name="Visel A."/>
            <person name="Grigoriev I.V."/>
        </authorList>
    </citation>
    <scope>NUCLEOTIDE SEQUENCE [LARGE SCALE GENOMIC DNA]</scope>
    <source>
        <strain evidence="11 12">CBS 115471</strain>
    </source>
</reference>
<dbReference type="GO" id="GO:0016977">
    <property type="term" value="F:chitosanase activity"/>
    <property type="evidence" value="ECO:0007669"/>
    <property type="project" value="UniProtKB-EC"/>
</dbReference>
<keyword evidence="5 10" id="KW-0732">Signal</keyword>
<accession>A0A1Y1ZI50</accession>
<name>A0A1Y1ZI50_9PLEO</name>
<evidence type="ECO:0000256" key="4">
    <source>
        <dbReference type="ARBA" id="ARBA00022525"/>
    </source>
</evidence>
<keyword evidence="7" id="KW-0119">Carbohydrate metabolism</keyword>
<dbReference type="InterPro" id="IPR009939">
    <property type="entry name" value="Chitosanase_fungal"/>
</dbReference>
<evidence type="ECO:0000256" key="7">
    <source>
        <dbReference type="ARBA" id="ARBA00023277"/>
    </source>
</evidence>
<comment type="subcellular location">
    <subcellularLocation>
        <location evidence="2 10">Secreted</location>
    </subcellularLocation>
</comment>
<keyword evidence="8 10" id="KW-0326">Glycosidase</keyword>
<organism evidence="11 12">
    <name type="scientific">Clohesyomyces aquaticus</name>
    <dbReference type="NCBI Taxonomy" id="1231657"/>
    <lineage>
        <taxon>Eukaryota</taxon>
        <taxon>Fungi</taxon>
        <taxon>Dikarya</taxon>
        <taxon>Ascomycota</taxon>
        <taxon>Pezizomycotina</taxon>
        <taxon>Dothideomycetes</taxon>
        <taxon>Pleosporomycetidae</taxon>
        <taxon>Pleosporales</taxon>
        <taxon>Lindgomycetaceae</taxon>
        <taxon>Clohesyomyces</taxon>
    </lineage>
</organism>
<gene>
    <name evidence="11" type="ORF">BCR34DRAFT_656615</name>
</gene>
<evidence type="ECO:0000256" key="8">
    <source>
        <dbReference type="ARBA" id="ARBA00023295"/>
    </source>
</evidence>
<dbReference type="Pfam" id="PF07335">
    <property type="entry name" value="Glyco_hydro_75"/>
    <property type="match status" value="1"/>
</dbReference>
<keyword evidence="6 10" id="KW-0378">Hydrolase</keyword>
<protein>
    <recommendedName>
        <fullName evidence="10">Endo-chitosanase</fullName>
        <ecNumber evidence="10">3.2.1.132</ecNumber>
    </recommendedName>
</protein>
<sequence>MRPSISLVLLLVSLIAGQNIPTNVKAFYDSHIKGACPNPLSIRYSSGQDKVDTVYCQHKASSAKFGIKDLDAHIHTYVATAVNHSAGIKSLSVVAVVCGDSMFYGVWGDLNGVNVTGEVTLSLEKLYFPNKEINGNKGHTHHDVLYIAFPGDDAGVGAEADWKVSTAKDFEKSL</sequence>
<dbReference type="EC" id="3.2.1.132" evidence="10"/>
<evidence type="ECO:0000256" key="10">
    <source>
        <dbReference type="RuleBase" id="RU361208"/>
    </source>
</evidence>
<dbReference type="PANTHER" id="PTHR42061:SF6">
    <property type="entry name" value="ENDO-CHITOSANASE"/>
    <property type="match status" value="1"/>
</dbReference>
<keyword evidence="9 10" id="KW-0624">Polysaccharide degradation</keyword>
<dbReference type="PANTHER" id="PTHR42061">
    <property type="entry name" value="ENDO-CHITOSANASE"/>
    <property type="match status" value="1"/>
</dbReference>
<evidence type="ECO:0000256" key="6">
    <source>
        <dbReference type="ARBA" id="ARBA00022801"/>
    </source>
</evidence>
<evidence type="ECO:0000256" key="9">
    <source>
        <dbReference type="ARBA" id="ARBA00023326"/>
    </source>
</evidence>
<comment type="catalytic activity">
    <reaction evidence="1 10">
        <text>Endohydrolysis of beta-(1-&gt;4)-linkages between D-glucosamine residues in a partly acetylated chitosan.</text>
        <dbReference type="EC" id="3.2.1.132"/>
    </reaction>
</comment>
<comment type="similarity">
    <text evidence="3 10">Belongs to the glycosyl hydrolase 75 family.</text>
</comment>
<evidence type="ECO:0000256" key="1">
    <source>
        <dbReference type="ARBA" id="ARBA00000405"/>
    </source>
</evidence>
<evidence type="ECO:0000313" key="11">
    <source>
        <dbReference type="EMBL" id="ORY09505.1"/>
    </source>
</evidence>
<proteinExistence type="inferred from homology"/>
<evidence type="ECO:0000256" key="2">
    <source>
        <dbReference type="ARBA" id="ARBA00004613"/>
    </source>
</evidence>
<dbReference type="GO" id="GO:0000272">
    <property type="term" value="P:polysaccharide catabolic process"/>
    <property type="evidence" value="ECO:0007669"/>
    <property type="project" value="UniProtKB-KW"/>
</dbReference>
<dbReference type="GO" id="GO:0005576">
    <property type="term" value="C:extracellular region"/>
    <property type="evidence" value="ECO:0007669"/>
    <property type="project" value="UniProtKB-SubCell"/>
</dbReference>
<evidence type="ECO:0000256" key="3">
    <source>
        <dbReference type="ARBA" id="ARBA00007799"/>
    </source>
</evidence>
<evidence type="ECO:0000256" key="5">
    <source>
        <dbReference type="ARBA" id="ARBA00022729"/>
    </source>
</evidence>
<comment type="caution">
    <text evidence="11">The sequence shown here is derived from an EMBL/GenBank/DDBJ whole genome shotgun (WGS) entry which is preliminary data.</text>
</comment>
<evidence type="ECO:0000313" key="12">
    <source>
        <dbReference type="Proteomes" id="UP000193144"/>
    </source>
</evidence>